<protein>
    <submittedName>
        <fullName evidence="2">Uncharacterized protein</fullName>
    </submittedName>
</protein>
<dbReference type="InParanoid" id="B9RHQ9"/>
<dbReference type="STRING" id="3988.B9RHQ9"/>
<feature type="region of interest" description="Disordered" evidence="1">
    <location>
        <begin position="31"/>
        <end position="52"/>
    </location>
</feature>
<gene>
    <name evidence="2" type="ORF">RCOM_1767500</name>
</gene>
<evidence type="ECO:0000256" key="1">
    <source>
        <dbReference type="SAM" id="MobiDB-lite"/>
    </source>
</evidence>
<name>B9RHQ9_RICCO</name>
<dbReference type="EMBL" id="EQ973780">
    <property type="protein sequence ID" value="EEF49146.1"/>
    <property type="molecule type" value="Genomic_DNA"/>
</dbReference>
<sequence>MSSVAMPYTGGDIKKLGELGKIFDIPVDGSKSRKSEPIIGAPSRTRSFGGAVSHSGPIMPNAIARAAYTTSSTASSRGVSSSASLKKIKFWTLK</sequence>
<keyword evidence="3" id="KW-1185">Reference proteome</keyword>
<dbReference type="eggNOG" id="ENOG502QRIM">
    <property type="taxonomic scope" value="Eukaryota"/>
</dbReference>
<evidence type="ECO:0000313" key="3">
    <source>
        <dbReference type="Proteomes" id="UP000008311"/>
    </source>
</evidence>
<dbReference type="PANTHER" id="PTHR33709:SF20">
    <property type="entry name" value="OS04G0541900 PROTEIN"/>
    <property type="match status" value="1"/>
</dbReference>
<organism evidence="2 3">
    <name type="scientific">Ricinus communis</name>
    <name type="common">Castor bean</name>
    <dbReference type="NCBI Taxonomy" id="3988"/>
    <lineage>
        <taxon>Eukaryota</taxon>
        <taxon>Viridiplantae</taxon>
        <taxon>Streptophyta</taxon>
        <taxon>Embryophyta</taxon>
        <taxon>Tracheophyta</taxon>
        <taxon>Spermatophyta</taxon>
        <taxon>Magnoliopsida</taxon>
        <taxon>eudicotyledons</taxon>
        <taxon>Gunneridae</taxon>
        <taxon>Pentapetalae</taxon>
        <taxon>rosids</taxon>
        <taxon>fabids</taxon>
        <taxon>Malpighiales</taxon>
        <taxon>Euphorbiaceae</taxon>
        <taxon>Acalyphoideae</taxon>
        <taxon>Acalypheae</taxon>
        <taxon>Ricinus</taxon>
    </lineage>
</organism>
<evidence type="ECO:0000313" key="2">
    <source>
        <dbReference type="EMBL" id="EEF49146.1"/>
    </source>
</evidence>
<dbReference type="AlphaFoldDB" id="B9RHQ9"/>
<accession>B9RHQ9</accession>
<dbReference type="Proteomes" id="UP000008311">
    <property type="component" value="Unassembled WGS sequence"/>
</dbReference>
<dbReference type="InterPro" id="IPR040339">
    <property type="entry name" value="At1g16860-like"/>
</dbReference>
<proteinExistence type="predicted"/>
<reference evidence="3" key="1">
    <citation type="journal article" date="2010" name="Nat. Biotechnol.">
        <title>Draft genome sequence of the oilseed species Ricinus communis.</title>
        <authorList>
            <person name="Chan A.P."/>
            <person name="Crabtree J."/>
            <person name="Zhao Q."/>
            <person name="Lorenzi H."/>
            <person name="Orvis J."/>
            <person name="Puiu D."/>
            <person name="Melake-Berhan A."/>
            <person name="Jones K.M."/>
            <person name="Redman J."/>
            <person name="Chen G."/>
            <person name="Cahoon E.B."/>
            <person name="Gedil M."/>
            <person name="Stanke M."/>
            <person name="Haas B.J."/>
            <person name="Wortman J.R."/>
            <person name="Fraser-Liggett C.M."/>
            <person name="Ravel J."/>
            <person name="Rabinowicz P.D."/>
        </authorList>
    </citation>
    <scope>NUCLEOTIDE SEQUENCE [LARGE SCALE GENOMIC DNA]</scope>
    <source>
        <strain evidence="3">cv. Hale</strain>
    </source>
</reference>
<dbReference type="PANTHER" id="PTHR33709">
    <property type="entry name" value="OSJNBA0035M09.9 PROTEIN"/>
    <property type="match status" value="1"/>
</dbReference>